<feature type="region of interest" description="Disordered" evidence="4">
    <location>
        <begin position="224"/>
        <end position="321"/>
    </location>
</feature>
<dbReference type="OrthoDB" id="5627at2759"/>
<dbReference type="PANTHER" id="PTHR13486:SF2">
    <property type="entry name" value="SPLICING FACTOR C9ORF78"/>
    <property type="match status" value="1"/>
</dbReference>
<evidence type="ECO:0000256" key="3">
    <source>
        <dbReference type="ARBA" id="ARBA00023242"/>
    </source>
</evidence>
<dbReference type="Proteomes" id="UP000192578">
    <property type="component" value="Unassembled WGS sequence"/>
</dbReference>
<dbReference type="AlphaFoldDB" id="A0A1W0WMB5"/>
<dbReference type="PANTHER" id="PTHR13486">
    <property type="entry name" value="TELOMERE LENGTH AND SILENCING PROTEIN 1 TLS1 FAMILY MEMBER"/>
    <property type="match status" value="1"/>
</dbReference>
<keyword evidence="3" id="KW-0539">Nucleus</keyword>
<reference evidence="6" key="1">
    <citation type="submission" date="2017-01" db="EMBL/GenBank/DDBJ databases">
        <title>Comparative genomics of anhydrobiosis in the tardigrade Hypsibius dujardini.</title>
        <authorList>
            <person name="Yoshida Y."/>
            <person name="Koutsovoulos G."/>
            <person name="Laetsch D."/>
            <person name="Stevens L."/>
            <person name="Kumar S."/>
            <person name="Horikawa D."/>
            <person name="Ishino K."/>
            <person name="Komine S."/>
            <person name="Tomita M."/>
            <person name="Blaxter M."/>
            <person name="Arakawa K."/>
        </authorList>
    </citation>
    <scope>NUCLEOTIDE SEQUENCE [LARGE SCALE GENOMIC DNA]</scope>
    <source>
        <strain evidence="6">Z151</strain>
    </source>
</reference>
<comment type="subcellular location">
    <subcellularLocation>
        <location evidence="1">Nucleus</location>
    </subcellularLocation>
</comment>
<evidence type="ECO:0000256" key="4">
    <source>
        <dbReference type="SAM" id="MobiDB-lite"/>
    </source>
</evidence>
<gene>
    <name evidence="5" type="ORF">BV898_09496</name>
</gene>
<feature type="compositionally biased region" description="Polar residues" evidence="4">
    <location>
        <begin position="253"/>
        <end position="265"/>
    </location>
</feature>
<sequence length="321" mass="35407">MSGNSDSQPDSVHEKPSGFKKRGAAARIRKRVHSGNSDGSDEDVLEAANVVAETLELQKLRKRPHGVSIEDLAASRGEVKDHKPDADLSSLQTGGMMSARTARAMAALPSLESGGQHIDVGTEFSAETQRRDEDYDMMKFIEEEVAKRKITGVAREEHVPVLSRPIVRPEDALLVVAENFKRDTGKKSEEMLSHQMLSGIPEIDLGIEAKIKNIEATEEAKRRLMQKFRDSSPDTRLPVKSSKETAMDYVQHSRYNLESYKSQTEAVPDLQPSNAAGGAAGKSGSAGKADSGKPSDDAIFERYRSNFKDKVEKDKKKRRDK</sequence>
<feature type="compositionally biased region" description="Basic and acidic residues" evidence="4">
    <location>
        <begin position="290"/>
        <end position="314"/>
    </location>
</feature>
<dbReference type="Pfam" id="PF07052">
    <property type="entry name" value="Hep_59"/>
    <property type="match status" value="1"/>
</dbReference>
<comment type="similarity">
    <text evidence="2">Belongs to the TLS1 family.</text>
</comment>
<evidence type="ECO:0008006" key="7">
    <source>
        <dbReference type="Google" id="ProtNLM"/>
    </source>
</evidence>
<dbReference type="GO" id="GO:0000398">
    <property type="term" value="P:mRNA splicing, via spliceosome"/>
    <property type="evidence" value="ECO:0007669"/>
    <property type="project" value="TreeGrafter"/>
</dbReference>
<evidence type="ECO:0000313" key="5">
    <source>
        <dbReference type="EMBL" id="OQV16351.1"/>
    </source>
</evidence>
<dbReference type="GO" id="GO:0005681">
    <property type="term" value="C:spliceosomal complex"/>
    <property type="evidence" value="ECO:0007669"/>
    <property type="project" value="TreeGrafter"/>
</dbReference>
<dbReference type="EMBL" id="MTYJ01000075">
    <property type="protein sequence ID" value="OQV16351.1"/>
    <property type="molecule type" value="Genomic_DNA"/>
</dbReference>
<protein>
    <recommendedName>
        <fullName evidence="7">Telomere length and silencing protein 1</fullName>
    </recommendedName>
</protein>
<feature type="compositionally biased region" description="Polar residues" evidence="4">
    <location>
        <begin position="1"/>
        <end position="10"/>
    </location>
</feature>
<evidence type="ECO:0000313" key="6">
    <source>
        <dbReference type="Proteomes" id="UP000192578"/>
    </source>
</evidence>
<organism evidence="5 6">
    <name type="scientific">Hypsibius exemplaris</name>
    <name type="common">Freshwater tardigrade</name>
    <dbReference type="NCBI Taxonomy" id="2072580"/>
    <lineage>
        <taxon>Eukaryota</taxon>
        <taxon>Metazoa</taxon>
        <taxon>Ecdysozoa</taxon>
        <taxon>Tardigrada</taxon>
        <taxon>Eutardigrada</taxon>
        <taxon>Parachela</taxon>
        <taxon>Hypsibioidea</taxon>
        <taxon>Hypsibiidae</taxon>
        <taxon>Hypsibius</taxon>
    </lineage>
</organism>
<feature type="region of interest" description="Disordered" evidence="4">
    <location>
        <begin position="73"/>
        <end position="92"/>
    </location>
</feature>
<feature type="compositionally biased region" description="Basic and acidic residues" evidence="4">
    <location>
        <begin position="224"/>
        <end position="233"/>
    </location>
</feature>
<name>A0A1W0WMB5_HYPEX</name>
<evidence type="ECO:0000256" key="1">
    <source>
        <dbReference type="ARBA" id="ARBA00004123"/>
    </source>
</evidence>
<accession>A0A1W0WMB5</accession>
<feature type="compositionally biased region" description="Basic and acidic residues" evidence="4">
    <location>
        <begin position="77"/>
        <end position="86"/>
    </location>
</feature>
<dbReference type="InterPro" id="IPR010756">
    <property type="entry name" value="Tls1-like"/>
</dbReference>
<evidence type="ECO:0000256" key="2">
    <source>
        <dbReference type="ARBA" id="ARBA00007643"/>
    </source>
</evidence>
<feature type="compositionally biased region" description="Basic residues" evidence="4">
    <location>
        <begin position="18"/>
        <end position="33"/>
    </location>
</feature>
<keyword evidence="6" id="KW-1185">Reference proteome</keyword>
<proteinExistence type="inferred from homology"/>
<comment type="caution">
    <text evidence="5">The sequence shown here is derived from an EMBL/GenBank/DDBJ whole genome shotgun (WGS) entry which is preliminary data.</text>
</comment>
<feature type="region of interest" description="Disordered" evidence="4">
    <location>
        <begin position="1"/>
        <end position="43"/>
    </location>
</feature>